<evidence type="ECO:0000313" key="1">
    <source>
        <dbReference type="EnsemblMetazoa" id="GPPI040272-PA"/>
    </source>
</evidence>
<accession>A0A1B0BTR6</accession>
<keyword evidence="2" id="KW-1185">Reference proteome</keyword>
<reference evidence="2" key="1">
    <citation type="submission" date="2015-01" db="EMBL/GenBank/DDBJ databases">
        <authorList>
            <person name="Aksoy S."/>
            <person name="Warren W."/>
            <person name="Wilson R.K."/>
        </authorList>
    </citation>
    <scope>NUCLEOTIDE SEQUENCE [LARGE SCALE GENOMIC DNA]</scope>
    <source>
        <strain evidence="2">IAEA</strain>
    </source>
</reference>
<dbReference type="AlphaFoldDB" id="A0A1B0BTR6"/>
<sequence length="101" mass="11402">MSPFTDCFNSYNPVVGLGVISKPKPNDTVSERPGYGKASSQFLKQCRMEMPQFLVNISNKMIMTAECPHIFKFSSKEKCNTEDAISNVIRYIYYGLGEAFN</sequence>
<dbReference type="EnsemblMetazoa" id="GPPI040272-RA">
    <property type="protein sequence ID" value="GPPI040272-PA"/>
    <property type="gene ID" value="GPPI040272"/>
</dbReference>
<evidence type="ECO:0000313" key="2">
    <source>
        <dbReference type="Proteomes" id="UP000092460"/>
    </source>
</evidence>
<proteinExistence type="predicted"/>
<dbReference type="Proteomes" id="UP000092460">
    <property type="component" value="Unassembled WGS sequence"/>
</dbReference>
<dbReference type="EMBL" id="JXJN01020326">
    <property type="status" value="NOT_ANNOTATED_CDS"/>
    <property type="molecule type" value="Genomic_DNA"/>
</dbReference>
<name>A0A1B0BTR6_9MUSC</name>
<dbReference type="VEuPathDB" id="VectorBase:GPPI040272"/>
<organism evidence="1 2">
    <name type="scientific">Glossina palpalis gambiensis</name>
    <dbReference type="NCBI Taxonomy" id="67801"/>
    <lineage>
        <taxon>Eukaryota</taxon>
        <taxon>Metazoa</taxon>
        <taxon>Ecdysozoa</taxon>
        <taxon>Arthropoda</taxon>
        <taxon>Hexapoda</taxon>
        <taxon>Insecta</taxon>
        <taxon>Pterygota</taxon>
        <taxon>Neoptera</taxon>
        <taxon>Endopterygota</taxon>
        <taxon>Diptera</taxon>
        <taxon>Brachycera</taxon>
        <taxon>Muscomorpha</taxon>
        <taxon>Hippoboscoidea</taxon>
        <taxon>Glossinidae</taxon>
        <taxon>Glossina</taxon>
    </lineage>
</organism>
<reference evidence="1" key="2">
    <citation type="submission" date="2020-05" db="UniProtKB">
        <authorList>
            <consortium name="EnsemblMetazoa"/>
        </authorList>
    </citation>
    <scope>IDENTIFICATION</scope>
    <source>
        <strain evidence="1">IAEA</strain>
    </source>
</reference>
<protein>
    <submittedName>
        <fullName evidence="1">Uncharacterized protein</fullName>
    </submittedName>
</protein>